<sequence length="250" mass="27937">MIKRIAMWLKWHRRAGLLLAPVIVMLALTGVMINHSQSWGWYEKPVYSSLLRVLYGIPPLTVSRGFAVPERGWVTQSGDDVRLEQTTLLHCPLPLAGALGWSQGMVLLCDGQLHLYTRDGELIETMSDLPASQEVGLSADGALLLAGRGTVWLLDDSRWEWQSLSVDNAVGAQWAMWQSLPAADSQRLSQSIPLPGISRERVLLDLHSGRLFGDWGVWLVDLSAILMVFLALSGSLTWALRRWRKRSRTS</sequence>
<proteinExistence type="predicted"/>
<evidence type="ECO:0000313" key="3">
    <source>
        <dbReference type="Proteomes" id="UP000714380"/>
    </source>
</evidence>
<comment type="caution">
    <text evidence="2">The sequence shown here is derived from an EMBL/GenBank/DDBJ whole genome shotgun (WGS) entry which is preliminary data.</text>
</comment>
<dbReference type="RefSeq" id="WP_225671895.1">
    <property type="nucleotide sequence ID" value="NZ_JAEDAH010000014.1"/>
</dbReference>
<name>A0ABS7ZLU4_9GAMM</name>
<accession>A0ABS7ZLU4</accession>
<protein>
    <submittedName>
        <fullName evidence="2">PepSY domain-containing protein</fullName>
    </submittedName>
</protein>
<dbReference type="Pfam" id="PF03929">
    <property type="entry name" value="PepSY_TM"/>
    <property type="match status" value="1"/>
</dbReference>
<dbReference type="EMBL" id="JAEDAH010000014">
    <property type="protein sequence ID" value="MCA6062665.1"/>
    <property type="molecule type" value="Genomic_DNA"/>
</dbReference>
<reference evidence="2 3" key="1">
    <citation type="submission" date="2020-12" db="EMBL/GenBank/DDBJ databases">
        <title>Novel Thalassolituus-related marine hydrocarbonoclastic bacteria mediated algae-derived hydrocarbons mineralization in twilight zone of the northern South China Sea.</title>
        <authorList>
            <person name="Dong C."/>
        </authorList>
    </citation>
    <scope>NUCLEOTIDE SEQUENCE [LARGE SCALE GENOMIC DNA]</scope>
    <source>
        <strain evidence="2 3">IMCC1826</strain>
    </source>
</reference>
<keyword evidence="1" id="KW-0812">Transmembrane</keyword>
<gene>
    <name evidence="2" type="ORF">I9W95_03495</name>
</gene>
<keyword evidence="1" id="KW-0472">Membrane</keyword>
<feature type="transmembrane region" description="Helical" evidence="1">
    <location>
        <begin position="215"/>
        <end position="240"/>
    </location>
</feature>
<evidence type="ECO:0000256" key="1">
    <source>
        <dbReference type="SAM" id="Phobius"/>
    </source>
</evidence>
<evidence type="ECO:0000313" key="2">
    <source>
        <dbReference type="EMBL" id="MCA6062665.1"/>
    </source>
</evidence>
<dbReference type="Proteomes" id="UP000714380">
    <property type="component" value="Unassembled WGS sequence"/>
</dbReference>
<keyword evidence="1" id="KW-1133">Transmembrane helix</keyword>
<dbReference type="InterPro" id="IPR005625">
    <property type="entry name" value="PepSY-ass_TM"/>
</dbReference>
<organism evidence="2 3">
    <name type="scientific">Thalassolituus marinus</name>
    <dbReference type="NCBI Taxonomy" id="671053"/>
    <lineage>
        <taxon>Bacteria</taxon>
        <taxon>Pseudomonadati</taxon>
        <taxon>Pseudomonadota</taxon>
        <taxon>Gammaproteobacteria</taxon>
        <taxon>Oceanospirillales</taxon>
        <taxon>Oceanospirillaceae</taxon>
        <taxon>Thalassolituus</taxon>
    </lineage>
</organism>
<keyword evidence="3" id="KW-1185">Reference proteome</keyword>